<gene>
    <name evidence="8" type="ORF">D8M06_12310</name>
</gene>
<evidence type="ECO:0000256" key="6">
    <source>
        <dbReference type="HAMAP-Rule" id="MF_01685"/>
    </source>
</evidence>
<feature type="binding site" evidence="6">
    <location>
        <position position="125"/>
    </location>
    <ligand>
        <name>FAD</name>
        <dbReference type="ChEBI" id="CHEBI:57692"/>
    </ligand>
</feature>
<accession>A0A495A0P2</accession>
<dbReference type="InterPro" id="IPR036188">
    <property type="entry name" value="FAD/NAD-bd_sf"/>
</dbReference>
<comment type="similarity">
    <text evidence="6">Belongs to the ferredoxin--NADP reductase type 2 family.</text>
</comment>
<dbReference type="PRINTS" id="PR00368">
    <property type="entry name" value="FADPNR"/>
</dbReference>
<comment type="caution">
    <text evidence="6">Lacks conserved residue(s) required for the propagation of feature annotation.</text>
</comment>
<dbReference type="InterPro" id="IPR023753">
    <property type="entry name" value="FAD/NAD-binding_dom"/>
</dbReference>
<name>A0A495A0P2_9BACI</name>
<dbReference type="HAMAP" id="MF_01685">
    <property type="entry name" value="FENR2"/>
    <property type="match status" value="1"/>
</dbReference>
<evidence type="ECO:0000313" key="8">
    <source>
        <dbReference type="EMBL" id="RKQ32706.1"/>
    </source>
</evidence>
<dbReference type="Gene3D" id="3.50.50.60">
    <property type="entry name" value="FAD/NAD(P)-binding domain"/>
    <property type="match status" value="2"/>
</dbReference>
<dbReference type="Proteomes" id="UP000269301">
    <property type="component" value="Unassembled WGS sequence"/>
</dbReference>
<dbReference type="OrthoDB" id="9806179at2"/>
<keyword evidence="3 6" id="KW-0274">FAD</keyword>
<dbReference type="InterPro" id="IPR050097">
    <property type="entry name" value="Ferredoxin-NADP_redctase_2"/>
</dbReference>
<dbReference type="PANTHER" id="PTHR48105">
    <property type="entry name" value="THIOREDOXIN REDUCTASE 1-RELATED-RELATED"/>
    <property type="match status" value="1"/>
</dbReference>
<evidence type="ECO:0000256" key="4">
    <source>
        <dbReference type="ARBA" id="ARBA00022857"/>
    </source>
</evidence>
<comment type="subunit">
    <text evidence="1 6">Homodimer.</text>
</comment>
<evidence type="ECO:0000256" key="1">
    <source>
        <dbReference type="ARBA" id="ARBA00011738"/>
    </source>
</evidence>
<feature type="binding site" evidence="6">
    <location>
        <position position="37"/>
    </location>
    <ligand>
        <name>FAD</name>
        <dbReference type="ChEBI" id="CHEBI:57692"/>
    </ligand>
</feature>
<feature type="domain" description="FAD/NAD(P)-binding" evidence="7">
    <location>
        <begin position="8"/>
        <end position="292"/>
    </location>
</feature>
<feature type="binding site" evidence="6">
    <location>
        <position position="287"/>
    </location>
    <ligand>
        <name>FAD</name>
        <dbReference type="ChEBI" id="CHEBI:57692"/>
    </ligand>
</feature>
<dbReference type="RefSeq" id="WP_121204702.1">
    <property type="nucleotide sequence ID" value="NZ_RBZP01000009.1"/>
</dbReference>
<dbReference type="PRINTS" id="PR00469">
    <property type="entry name" value="PNDRDTASEII"/>
</dbReference>
<dbReference type="InterPro" id="IPR022890">
    <property type="entry name" value="Fd--NADP_Rdtase_type_2"/>
</dbReference>
<keyword evidence="5 6" id="KW-0560">Oxidoreductase</keyword>
<reference evidence="8 9" key="1">
    <citation type="journal article" date="2016" name="Int. J. Syst. Evol. Microbiol.">
        <title>Oceanobacillus halophilus sp. nov., a novel moderately halophilic bacterium from a hypersaline lake.</title>
        <authorList>
            <person name="Amoozegar M.A."/>
            <person name="Bagheri M."/>
            <person name="Makhdoumi A."/>
            <person name="Nikou M.M."/>
            <person name="Fazeli S.A.S."/>
            <person name="Schumann P."/>
            <person name="Sproer C."/>
            <person name="Sanchez-Porro C."/>
            <person name="Ventosa A."/>
        </authorList>
    </citation>
    <scope>NUCLEOTIDE SEQUENCE [LARGE SCALE GENOMIC DNA]</scope>
    <source>
        <strain evidence="8 9">DSM 23996</strain>
    </source>
</reference>
<feature type="binding site" evidence="6">
    <location>
        <position position="328"/>
    </location>
    <ligand>
        <name>FAD</name>
        <dbReference type="ChEBI" id="CHEBI:57692"/>
    </ligand>
</feature>
<dbReference type="SUPFAM" id="SSF51905">
    <property type="entry name" value="FAD/NAD(P)-binding domain"/>
    <property type="match status" value="1"/>
</dbReference>
<protein>
    <recommendedName>
        <fullName evidence="6">Ferredoxin--NADP reductase</fullName>
        <shortName evidence="6">FNR</shortName>
        <shortName evidence="6">Fd-NADP(+) reductase</shortName>
        <ecNumber evidence="6">1.18.1.2</ecNumber>
    </recommendedName>
</protein>
<keyword evidence="4 6" id="KW-0521">NADP</keyword>
<dbReference type="Pfam" id="PF07992">
    <property type="entry name" value="Pyr_redox_2"/>
    <property type="match status" value="1"/>
</dbReference>
<comment type="catalytic activity">
    <reaction evidence="6">
        <text>2 reduced [2Fe-2S]-[ferredoxin] + NADP(+) + H(+) = 2 oxidized [2Fe-2S]-[ferredoxin] + NADPH</text>
        <dbReference type="Rhea" id="RHEA:20125"/>
        <dbReference type="Rhea" id="RHEA-COMP:10000"/>
        <dbReference type="Rhea" id="RHEA-COMP:10001"/>
        <dbReference type="ChEBI" id="CHEBI:15378"/>
        <dbReference type="ChEBI" id="CHEBI:33737"/>
        <dbReference type="ChEBI" id="CHEBI:33738"/>
        <dbReference type="ChEBI" id="CHEBI:57783"/>
        <dbReference type="ChEBI" id="CHEBI:58349"/>
        <dbReference type="EC" id="1.18.1.2"/>
    </reaction>
</comment>
<evidence type="ECO:0000313" key="9">
    <source>
        <dbReference type="Proteomes" id="UP000269301"/>
    </source>
</evidence>
<dbReference type="EMBL" id="RBZP01000009">
    <property type="protein sequence ID" value="RKQ32706.1"/>
    <property type="molecule type" value="Genomic_DNA"/>
</dbReference>
<evidence type="ECO:0000259" key="7">
    <source>
        <dbReference type="Pfam" id="PF07992"/>
    </source>
</evidence>
<proteinExistence type="inferred from homology"/>
<evidence type="ECO:0000256" key="3">
    <source>
        <dbReference type="ARBA" id="ARBA00022827"/>
    </source>
</evidence>
<feature type="binding site" evidence="6">
    <location>
        <position position="90"/>
    </location>
    <ligand>
        <name>FAD</name>
        <dbReference type="ChEBI" id="CHEBI:57692"/>
    </ligand>
</feature>
<dbReference type="GO" id="GO:0050661">
    <property type="term" value="F:NADP binding"/>
    <property type="evidence" value="ECO:0007669"/>
    <property type="project" value="UniProtKB-UniRule"/>
</dbReference>
<evidence type="ECO:0000256" key="2">
    <source>
        <dbReference type="ARBA" id="ARBA00022630"/>
    </source>
</evidence>
<sequence>MSNHTELFDVTIIGGGPVGLFTAFYSGMREMKTKIIEYLPFLGGKVSYFYPEKIIRDIGGLTKISGRDLTDNLIEQAMTFDPTIVLKEQVLYVEKLADGTFMLTSSNGNKHHTKSIILATGFGTLKSVKLELPNSGKFEEKSLHYTIKKLSDYKGKHVLISGGGNSAIDWANELEPIAEKVTLIYRKPQFTGIESNVTKMMNSTVQVLNPYELTELKEENGKLSSAVIKHVNTQAFQEIKIDNIIVNHGFHIDLGPITNWGMIMKDGTIKVDESMSTSIPGIFAIGDISNYPNKLGLIAGGFNEGPIAVNQAKQYISPKEHLGHIYSTNYEPLIRNDK</sequence>
<feature type="binding site" evidence="6">
    <location>
        <position position="50"/>
    </location>
    <ligand>
        <name>FAD</name>
        <dbReference type="ChEBI" id="CHEBI:57692"/>
    </ligand>
</feature>
<evidence type="ECO:0000256" key="5">
    <source>
        <dbReference type="ARBA" id="ARBA00023002"/>
    </source>
</evidence>
<feature type="binding site" evidence="6">
    <location>
        <position position="45"/>
    </location>
    <ligand>
        <name>FAD</name>
        <dbReference type="ChEBI" id="CHEBI:57692"/>
    </ligand>
</feature>
<keyword evidence="2 6" id="KW-0285">Flavoprotein</keyword>
<dbReference type="EC" id="1.18.1.2" evidence="6"/>
<organism evidence="8 9">
    <name type="scientific">Oceanobacillus halophilus</name>
    <dbReference type="NCBI Taxonomy" id="930130"/>
    <lineage>
        <taxon>Bacteria</taxon>
        <taxon>Bacillati</taxon>
        <taxon>Bacillota</taxon>
        <taxon>Bacilli</taxon>
        <taxon>Bacillales</taxon>
        <taxon>Bacillaceae</taxon>
        <taxon>Oceanobacillus</taxon>
    </lineage>
</organism>
<dbReference type="GO" id="GO:0050660">
    <property type="term" value="F:flavin adenine dinucleotide binding"/>
    <property type="evidence" value="ECO:0007669"/>
    <property type="project" value="UniProtKB-UniRule"/>
</dbReference>
<dbReference type="AlphaFoldDB" id="A0A495A0P2"/>
<keyword evidence="9" id="KW-1185">Reference proteome</keyword>
<comment type="caution">
    <text evidence="8">The sequence shown here is derived from an EMBL/GenBank/DDBJ whole genome shotgun (WGS) entry which is preliminary data.</text>
</comment>
<comment type="cofactor">
    <cofactor evidence="6">
        <name>FAD</name>
        <dbReference type="ChEBI" id="CHEBI:57692"/>
    </cofactor>
    <text evidence="6">Binds 1 FAD per subunit.</text>
</comment>
<dbReference type="GO" id="GO:0004324">
    <property type="term" value="F:ferredoxin-NADP+ reductase activity"/>
    <property type="evidence" value="ECO:0007669"/>
    <property type="project" value="UniProtKB-UniRule"/>
</dbReference>